<dbReference type="KEGG" id="mets:DK389_05615"/>
<proteinExistence type="predicted"/>
<dbReference type="EMBL" id="CP029550">
    <property type="protein sequence ID" value="AWN40111.1"/>
    <property type="molecule type" value="Genomic_DNA"/>
</dbReference>
<dbReference type="Proteomes" id="UP000245926">
    <property type="component" value="Chromosome"/>
</dbReference>
<evidence type="ECO:0000313" key="1">
    <source>
        <dbReference type="EMBL" id="AWN40111.1"/>
    </source>
</evidence>
<organism evidence="1 2">
    <name type="scientific">Methylobacterium durans</name>
    <dbReference type="NCBI Taxonomy" id="2202825"/>
    <lineage>
        <taxon>Bacteria</taxon>
        <taxon>Pseudomonadati</taxon>
        <taxon>Pseudomonadota</taxon>
        <taxon>Alphaproteobacteria</taxon>
        <taxon>Hyphomicrobiales</taxon>
        <taxon>Methylobacteriaceae</taxon>
        <taxon>Methylobacterium</taxon>
    </lineage>
</organism>
<dbReference type="RefSeq" id="WP_109887977.1">
    <property type="nucleotide sequence ID" value="NZ_CP029550.1"/>
</dbReference>
<dbReference type="AlphaFoldDB" id="A0A2U8W399"/>
<evidence type="ECO:0000313" key="2">
    <source>
        <dbReference type="Proteomes" id="UP000245926"/>
    </source>
</evidence>
<protein>
    <submittedName>
        <fullName evidence="1">Uncharacterized protein</fullName>
    </submittedName>
</protein>
<accession>A0A2U8W399</accession>
<dbReference type="OrthoDB" id="8453506at2"/>
<sequence length="69" mass="7617">MTRTWFELSQEDGAVLKTLVVEVSFDTDPNAASYSQGTVEAIFSTAKDVLTNETTMTVSAFRIVPRDAR</sequence>
<keyword evidence="2" id="KW-1185">Reference proteome</keyword>
<reference evidence="2" key="1">
    <citation type="submission" date="2018-05" db="EMBL/GenBank/DDBJ databases">
        <title>Complete Genome Sequence of Methylobacterium sp. 17SD2-17.</title>
        <authorList>
            <person name="Srinivasan S."/>
        </authorList>
    </citation>
    <scope>NUCLEOTIDE SEQUENCE [LARGE SCALE GENOMIC DNA]</scope>
    <source>
        <strain evidence="2">17SD2-17</strain>
    </source>
</reference>
<name>A0A2U8W399_9HYPH</name>
<gene>
    <name evidence="1" type="ORF">DK389_05615</name>
</gene>